<reference evidence="1 2" key="1">
    <citation type="submission" date="2015-03" db="EMBL/GenBank/DDBJ databases">
        <title>Genome sequence of Pseudoalteromonas aurantia.</title>
        <authorList>
            <person name="Xie B.-B."/>
            <person name="Rong J.-C."/>
            <person name="Qin Q.-L."/>
            <person name="Zhang Y.-Z."/>
        </authorList>
    </citation>
    <scope>NUCLEOTIDE SEQUENCE [LARGE SCALE GENOMIC DNA]</scope>
    <source>
        <strain evidence="1 2">208</strain>
    </source>
</reference>
<dbReference type="RefSeq" id="WP_192507780.1">
    <property type="nucleotide sequence ID" value="NZ_AQGV01000012.1"/>
</dbReference>
<dbReference type="EMBL" id="AQGV01000012">
    <property type="protein sequence ID" value="MBE0368506.1"/>
    <property type="molecule type" value="Genomic_DNA"/>
</dbReference>
<organism evidence="1 2">
    <name type="scientific">Pseudoalteromonas aurantia 208</name>
    <dbReference type="NCBI Taxonomy" id="1314867"/>
    <lineage>
        <taxon>Bacteria</taxon>
        <taxon>Pseudomonadati</taxon>
        <taxon>Pseudomonadota</taxon>
        <taxon>Gammaproteobacteria</taxon>
        <taxon>Alteromonadales</taxon>
        <taxon>Pseudoalteromonadaceae</taxon>
        <taxon>Pseudoalteromonas</taxon>
    </lineage>
</organism>
<dbReference type="Gene3D" id="3.40.50.300">
    <property type="entry name" value="P-loop containing nucleotide triphosphate hydrolases"/>
    <property type="match status" value="1"/>
</dbReference>
<evidence type="ECO:0000313" key="2">
    <source>
        <dbReference type="Proteomes" id="UP000615755"/>
    </source>
</evidence>
<accession>A0ABR9EBY5</accession>
<dbReference type="SUPFAM" id="SSF52540">
    <property type="entry name" value="P-loop containing nucleoside triphosphate hydrolases"/>
    <property type="match status" value="1"/>
</dbReference>
<gene>
    <name evidence="1" type="ORF">PAUR_a2123</name>
</gene>
<evidence type="ECO:0008006" key="3">
    <source>
        <dbReference type="Google" id="ProtNLM"/>
    </source>
</evidence>
<sequence>MSIICLEGASAVGKTTVSRLLEQKFGYIRVAEVNELFKRSTNESSTWYFERQIDRWKLARDVSKRGGVAVLDGDPFQPVWYNWVFANDGLQPLNEVFDFYQCKIQRGDIEFPNKYIVLNSSHSELSKRKESDLTRSRRHFDKHLNLIEPQSEYFEAMCGVSSNSVEFIKSDKPSNVANKIANLDKPANKLNSLEVLNAMSRFVKSRT</sequence>
<evidence type="ECO:0000313" key="1">
    <source>
        <dbReference type="EMBL" id="MBE0368506.1"/>
    </source>
</evidence>
<comment type="caution">
    <text evidence="1">The sequence shown here is derived from an EMBL/GenBank/DDBJ whole genome shotgun (WGS) entry which is preliminary data.</text>
</comment>
<name>A0ABR9EBY5_9GAMM</name>
<dbReference type="InterPro" id="IPR027417">
    <property type="entry name" value="P-loop_NTPase"/>
</dbReference>
<keyword evidence="2" id="KW-1185">Reference proteome</keyword>
<proteinExistence type="predicted"/>
<protein>
    <recommendedName>
        <fullName evidence="3">Chloramphenicol acetyltransferase</fullName>
    </recommendedName>
</protein>
<dbReference type="Proteomes" id="UP000615755">
    <property type="component" value="Unassembled WGS sequence"/>
</dbReference>